<dbReference type="InterPro" id="IPR013249">
    <property type="entry name" value="RNA_pol_sigma70_r4_t2"/>
</dbReference>
<evidence type="ECO:0000256" key="2">
    <source>
        <dbReference type="ARBA" id="ARBA00023015"/>
    </source>
</evidence>
<organism evidence="7 8">
    <name type="scientific">Lysinibacillus zambalensis</name>
    <dbReference type="NCBI Taxonomy" id="3160866"/>
    <lineage>
        <taxon>Bacteria</taxon>
        <taxon>Bacillati</taxon>
        <taxon>Bacillota</taxon>
        <taxon>Bacilli</taxon>
        <taxon>Bacillales</taxon>
        <taxon>Bacillaceae</taxon>
        <taxon>Lysinibacillus</taxon>
    </lineage>
</organism>
<gene>
    <name evidence="7" type="ORF">ABNX05_22935</name>
</gene>
<accession>A0ABV1MY86</accession>
<name>A0ABV1MY86_9BACI</name>
<comment type="caution">
    <text evidence="7">The sequence shown here is derived from an EMBL/GenBank/DDBJ whole genome shotgun (WGS) entry which is preliminary data.</text>
</comment>
<feature type="domain" description="RNA polymerase sigma factor 70 region 4 type 2" evidence="6">
    <location>
        <begin position="108"/>
        <end position="159"/>
    </location>
</feature>
<evidence type="ECO:0000256" key="4">
    <source>
        <dbReference type="ARBA" id="ARBA00023163"/>
    </source>
</evidence>
<dbReference type="InterPro" id="IPR039425">
    <property type="entry name" value="RNA_pol_sigma-70-like"/>
</dbReference>
<dbReference type="NCBIfam" id="TIGR02937">
    <property type="entry name" value="sigma70-ECF"/>
    <property type="match status" value="1"/>
</dbReference>
<dbReference type="InterPro" id="IPR013325">
    <property type="entry name" value="RNA_pol_sigma_r2"/>
</dbReference>
<keyword evidence="8" id="KW-1185">Reference proteome</keyword>
<dbReference type="PANTHER" id="PTHR43133">
    <property type="entry name" value="RNA POLYMERASE ECF-TYPE SIGMA FACTO"/>
    <property type="match status" value="1"/>
</dbReference>
<keyword evidence="2" id="KW-0805">Transcription regulation</keyword>
<comment type="similarity">
    <text evidence="1">Belongs to the sigma-70 factor family. ECF subfamily.</text>
</comment>
<dbReference type="SUPFAM" id="SSF88659">
    <property type="entry name" value="Sigma3 and sigma4 domains of RNA polymerase sigma factors"/>
    <property type="match status" value="1"/>
</dbReference>
<dbReference type="PANTHER" id="PTHR43133:SF51">
    <property type="entry name" value="RNA POLYMERASE SIGMA FACTOR"/>
    <property type="match status" value="1"/>
</dbReference>
<evidence type="ECO:0000313" key="8">
    <source>
        <dbReference type="Proteomes" id="UP001478862"/>
    </source>
</evidence>
<evidence type="ECO:0000259" key="6">
    <source>
        <dbReference type="Pfam" id="PF08281"/>
    </source>
</evidence>
<keyword evidence="3" id="KW-0731">Sigma factor</keyword>
<sequence length="163" mass="19209">MINQNPFEVIEEIYEEHYTYLRNFLIGLTKSYDVADDIIQELFAKILTDPLKIQEVTYMKSWLVKVAKNTLLDHYKKRKPELFHDESVIENLLIDNQTPESKAIINSQITTTLGYLSTSDKAIFLAKFHYGYDYQEISALLNIPIPTLKSKIFRMRKQMARKR</sequence>
<dbReference type="InterPro" id="IPR007627">
    <property type="entry name" value="RNA_pol_sigma70_r2"/>
</dbReference>
<dbReference type="Pfam" id="PF08281">
    <property type="entry name" value="Sigma70_r4_2"/>
    <property type="match status" value="1"/>
</dbReference>
<dbReference type="SUPFAM" id="SSF88946">
    <property type="entry name" value="Sigma2 domain of RNA polymerase sigma factors"/>
    <property type="match status" value="1"/>
</dbReference>
<dbReference type="Pfam" id="PF04542">
    <property type="entry name" value="Sigma70_r2"/>
    <property type="match status" value="1"/>
</dbReference>
<dbReference type="Gene3D" id="1.10.10.10">
    <property type="entry name" value="Winged helix-like DNA-binding domain superfamily/Winged helix DNA-binding domain"/>
    <property type="match status" value="1"/>
</dbReference>
<feature type="domain" description="RNA polymerase sigma-70 region 2" evidence="5">
    <location>
        <begin position="13"/>
        <end position="79"/>
    </location>
</feature>
<keyword evidence="4" id="KW-0804">Transcription</keyword>
<proteinExistence type="inferred from homology"/>
<evidence type="ECO:0000313" key="7">
    <source>
        <dbReference type="EMBL" id="MEQ6357463.1"/>
    </source>
</evidence>
<dbReference type="InterPro" id="IPR036388">
    <property type="entry name" value="WH-like_DNA-bd_sf"/>
</dbReference>
<reference evidence="7 8" key="1">
    <citation type="submission" date="2024-06" db="EMBL/GenBank/DDBJ databases">
        <title>Lysinibacillus zambalefons sp. nov., a Novel Firmicute Isolated from the Poon Bato Zambales Hyperalkaline Spring.</title>
        <authorList>
            <person name="Aja J.A."/>
            <person name="Lazaro J.E.H."/>
            <person name="Llorin L.D."/>
            <person name="Lim K.R."/>
            <person name="Teodosio J."/>
            <person name="Dalisay D.S."/>
        </authorList>
    </citation>
    <scope>NUCLEOTIDE SEQUENCE [LARGE SCALE GENOMIC DNA]</scope>
    <source>
        <strain evidence="7 8">M3</strain>
    </source>
</reference>
<dbReference type="InterPro" id="IPR014284">
    <property type="entry name" value="RNA_pol_sigma-70_dom"/>
</dbReference>
<evidence type="ECO:0000256" key="1">
    <source>
        <dbReference type="ARBA" id="ARBA00010641"/>
    </source>
</evidence>
<evidence type="ECO:0000256" key="3">
    <source>
        <dbReference type="ARBA" id="ARBA00023082"/>
    </source>
</evidence>
<protein>
    <submittedName>
        <fullName evidence="7">RNA polymerase sigma factor</fullName>
    </submittedName>
</protein>
<evidence type="ECO:0000259" key="5">
    <source>
        <dbReference type="Pfam" id="PF04542"/>
    </source>
</evidence>
<dbReference type="EMBL" id="JBEGDG010000027">
    <property type="protein sequence ID" value="MEQ6357463.1"/>
    <property type="molecule type" value="Genomic_DNA"/>
</dbReference>
<dbReference type="Gene3D" id="1.10.1740.10">
    <property type="match status" value="1"/>
</dbReference>
<dbReference type="Proteomes" id="UP001478862">
    <property type="component" value="Unassembled WGS sequence"/>
</dbReference>
<dbReference type="RefSeq" id="WP_349661802.1">
    <property type="nucleotide sequence ID" value="NZ_JBEGDG010000027.1"/>
</dbReference>
<dbReference type="InterPro" id="IPR013324">
    <property type="entry name" value="RNA_pol_sigma_r3/r4-like"/>
</dbReference>